<protein>
    <submittedName>
        <fullName evidence="1">1921_t:CDS:1</fullName>
    </submittedName>
</protein>
<gene>
    <name evidence="1" type="ORF">AMORRO_LOCUS1539</name>
</gene>
<comment type="caution">
    <text evidence="1">The sequence shown here is derived from an EMBL/GenBank/DDBJ whole genome shotgun (WGS) entry which is preliminary data.</text>
</comment>
<proteinExistence type="predicted"/>
<reference evidence="1" key="1">
    <citation type="submission" date="2021-06" db="EMBL/GenBank/DDBJ databases">
        <authorList>
            <person name="Kallberg Y."/>
            <person name="Tangrot J."/>
            <person name="Rosling A."/>
        </authorList>
    </citation>
    <scope>NUCLEOTIDE SEQUENCE</scope>
    <source>
        <strain evidence="1">CL551</strain>
    </source>
</reference>
<dbReference type="OrthoDB" id="270318at2759"/>
<sequence>MEEPRRYFMRYFIQRLLMHFGRYDKKLIELKIAHKVGQLDPDHIRNFKEIKSPWASNLPISAKTERDDSHHLSINVPEEYPPKDGYENSRQLNVMARTILICKDLVILWKDIGYYQIYSDVNDLVMQGALLILFPPTPSCGYVRPNVNRVNERLEELIKLGFDLTYNVIGITIKELLEKILVESIKPERNLKKAKKFSSKIEYQEEAFRKAMTEYMEYTNESSNIANNSDNDDNTEDVPKQFITSLKLLPKFYSWILKTFGANADTTKACFDDILKTRVRKKCKHGDCQDNGRFIHYIPDLHSKAASSSAKVNRQAQALFHAVRLGPNFINVQVVKVMLANDGLLSRYFIQRLLMHFGRYDKKLIELKIAHNVGQIDPDRIQNFKEKTKSPGQELAPKGNYMELFHFLSSGPHVISEAPAILSKNNDSLKKYPPKDGYENSRQLNVMARTILICKDLVILWKDIGYYQICSDVNDLVMQGALLILFPPTPSCGYVCPDVNRVNERLEELIKPGFDLTYNVIGDIMQIFENRLSDVGGIFLESFVKIKGITVKELLEKIQ</sequence>
<keyword evidence="2" id="KW-1185">Reference proteome</keyword>
<dbReference type="AlphaFoldDB" id="A0A9N8VWS0"/>
<organism evidence="1 2">
    <name type="scientific">Acaulospora morrowiae</name>
    <dbReference type="NCBI Taxonomy" id="94023"/>
    <lineage>
        <taxon>Eukaryota</taxon>
        <taxon>Fungi</taxon>
        <taxon>Fungi incertae sedis</taxon>
        <taxon>Mucoromycota</taxon>
        <taxon>Glomeromycotina</taxon>
        <taxon>Glomeromycetes</taxon>
        <taxon>Diversisporales</taxon>
        <taxon>Acaulosporaceae</taxon>
        <taxon>Acaulospora</taxon>
    </lineage>
</organism>
<evidence type="ECO:0000313" key="1">
    <source>
        <dbReference type="EMBL" id="CAG8464028.1"/>
    </source>
</evidence>
<dbReference type="Proteomes" id="UP000789342">
    <property type="component" value="Unassembled WGS sequence"/>
</dbReference>
<accession>A0A9N8VWS0</accession>
<dbReference type="EMBL" id="CAJVPV010000581">
    <property type="protein sequence ID" value="CAG8464028.1"/>
    <property type="molecule type" value="Genomic_DNA"/>
</dbReference>
<name>A0A9N8VWS0_9GLOM</name>
<evidence type="ECO:0000313" key="2">
    <source>
        <dbReference type="Proteomes" id="UP000789342"/>
    </source>
</evidence>